<dbReference type="Proteomes" id="UP001329825">
    <property type="component" value="Chromosome 3"/>
</dbReference>
<keyword evidence="1" id="KW-1133">Transmembrane helix</keyword>
<feature type="transmembrane region" description="Helical" evidence="1">
    <location>
        <begin position="512"/>
        <end position="534"/>
    </location>
</feature>
<gene>
    <name evidence="2" type="ORF">IL334_002304</name>
</gene>
<dbReference type="PANTHER" id="PTHR42101">
    <property type="entry name" value="CHROMOSOME 16, WHOLE GENOME SHOTGUN SEQUENCE"/>
    <property type="match status" value="1"/>
</dbReference>
<keyword evidence="1" id="KW-0472">Membrane</keyword>
<feature type="transmembrane region" description="Helical" evidence="1">
    <location>
        <begin position="216"/>
        <end position="239"/>
    </location>
</feature>
<accession>A0ABZ1CXD5</accession>
<sequence length="612" mass="68670">MDTNTRSFGSNFLAQGAYRKGVSKRPFLRKPLREEGGRWLKEGNDASEWVNLFYDLVVVAVLTVFSTGHEINRPAAIPIFLSFFSIINWIWSSQTHYDIRYQADDGWHTLAKGCQIMTFVFMGAAAGNWNPGLIFYGDTGTYSQANTSFTTVSVAFAVSRAFLAFQYVLSAWNGHRVGRKIQTHKIRISSLIISTIFSIIAAALPNNSKGKCVAKITLLYLGIGAELIAARLEFVFGSTTHERVELVGERHGAFTLIILGEGFISLTRAFNTALSEGSSNSVVYAQVFMSITIIYLLFGFLFTRFDPKEGINNARSAMWQILHFPLHFNLLLLLAALVNSVICFSLAGALTGTIDNFSSFTSSITNGTQITQSDQTFADTYLSTLHLQPSFEEEIQYLTELNNEDEPTDDFAIKSYQYLGQIMIQVFNSYEIEIEDSVYERYNELYEVNSTVIPDTEVLSERRSEAHSLLIEIIQEPSSATISGVLWLFPTAGIALILASLRSMLWYRYNGIAHYIVHLSWLLLGLILSLLGLLDIGNQNFEIKDGGLDQEFKNTNPMYHLVDARVPLVMVLVIYLIANYGTIFLLGIVHRIKGNVWSEEEEEEEETASNRV</sequence>
<feature type="transmembrane region" description="Helical" evidence="1">
    <location>
        <begin position="186"/>
        <end position="204"/>
    </location>
</feature>
<evidence type="ECO:0000313" key="3">
    <source>
        <dbReference type="Proteomes" id="UP001329825"/>
    </source>
</evidence>
<evidence type="ECO:0000313" key="2">
    <source>
        <dbReference type="EMBL" id="WRT65361.1"/>
    </source>
</evidence>
<feature type="transmembrane region" description="Helical" evidence="1">
    <location>
        <begin position="326"/>
        <end position="350"/>
    </location>
</feature>
<feature type="transmembrane region" description="Helical" evidence="1">
    <location>
        <begin position="49"/>
        <end position="68"/>
    </location>
</feature>
<feature type="transmembrane region" description="Helical" evidence="1">
    <location>
        <begin position="566"/>
        <end position="589"/>
    </location>
</feature>
<dbReference type="EMBL" id="CP141883">
    <property type="protein sequence ID" value="WRT65361.1"/>
    <property type="molecule type" value="Genomic_DNA"/>
</dbReference>
<dbReference type="PANTHER" id="PTHR42101:SF1">
    <property type="entry name" value="LOW TEMPERATURE REQUIREMENT A"/>
    <property type="match status" value="1"/>
</dbReference>
<feature type="transmembrane region" description="Helical" evidence="1">
    <location>
        <begin position="251"/>
        <end position="270"/>
    </location>
</feature>
<organism evidence="2 3">
    <name type="scientific">Kwoniella shivajii</name>
    <dbReference type="NCBI Taxonomy" id="564305"/>
    <lineage>
        <taxon>Eukaryota</taxon>
        <taxon>Fungi</taxon>
        <taxon>Dikarya</taxon>
        <taxon>Basidiomycota</taxon>
        <taxon>Agaricomycotina</taxon>
        <taxon>Tremellomycetes</taxon>
        <taxon>Tremellales</taxon>
        <taxon>Cryptococcaceae</taxon>
        <taxon>Kwoniella</taxon>
    </lineage>
</organism>
<dbReference type="RefSeq" id="XP_062790101.1">
    <property type="nucleotide sequence ID" value="XM_062934050.1"/>
</dbReference>
<evidence type="ECO:0008006" key="4">
    <source>
        <dbReference type="Google" id="ProtNLM"/>
    </source>
</evidence>
<protein>
    <recommendedName>
        <fullName evidence="4">Low temperature requirement protein LtrA</fullName>
    </recommendedName>
</protein>
<feature type="transmembrane region" description="Helical" evidence="1">
    <location>
        <begin position="282"/>
        <end position="305"/>
    </location>
</feature>
<feature type="transmembrane region" description="Helical" evidence="1">
    <location>
        <begin position="152"/>
        <end position="174"/>
    </location>
</feature>
<keyword evidence="1" id="KW-0812">Transmembrane</keyword>
<dbReference type="Pfam" id="PF06772">
    <property type="entry name" value="LtrA"/>
    <property type="match status" value="1"/>
</dbReference>
<dbReference type="GeneID" id="87954435"/>
<feature type="transmembrane region" description="Helical" evidence="1">
    <location>
        <begin position="75"/>
        <end position="91"/>
    </location>
</feature>
<keyword evidence="3" id="KW-1185">Reference proteome</keyword>
<name>A0ABZ1CXD5_9TREE</name>
<reference evidence="2 3" key="1">
    <citation type="submission" date="2024-01" db="EMBL/GenBank/DDBJ databases">
        <title>Comparative genomics of Cryptococcus and Kwoniella reveals pathogenesis evolution and contrasting modes of karyotype evolution via chromosome fusion or intercentromeric recombination.</title>
        <authorList>
            <person name="Coelho M.A."/>
            <person name="David-Palma M."/>
            <person name="Shea T."/>
            <person name="Bowers K."/>
            <person name="McGinley-Smith S."/>
            <person name="Mohammad A.W."/>
            <person name="Gnirke A."/>
            <person name="Yurkov A.M."/>
            <person name="Nowrousian M."/>
            <person name="Sun S."/>
            <person name="Cuomo C.A."/>
            <person name="Heitman J."/>
        </authorList>
    </citation>
    <scope>NUCLEOTIDE SEQUENCE [LARGE SCALE GENOMIC DNA]</scope>
    <source>
        <strain evidence="2">CBS 11374</strain>
    </source>
</reference>
<proteinExistence type="predicted"/>
<feature type="transmembrane region" description="Helical" evidence="1">
    <location>
        <begin position="485"/>
        <end position="505"/>
    </location>
</feature>
<dbReference type="InterPro" id="IPR010640">
    <property type="entry name" value="Low_temperature_requirement_A"/>
</dbReference>
<evidence type="ECO:0000256" key="1">
    <source>
        <dbReference type="SAM" id="Phobius"/>
    </source>
</evidence>